<dbReference type="RefSeq" id="WP_076045211.1">
    <property type="nucleotide sequence ID" value="NZ_MQUR01000049.1"/>
</dbReference>
<dbReference type="NCBIfam" id="NF006829">
    <property type="entry name" value="PRK09352.1"/>
    <property type="match status" value="1"/>
</dbReference>
<evidence type="ECO:0000259" key="4">
    <source>
        <dbReference type="Pfam" id="PF08541"/>
    </source>
</evidence>
<dbReference type="Proteomes" id="UP000187151">
    <property type="component" value="Unassembled WGS sequence"/>
</dbReference>
<proteinExistence type="predicted"/>
<dbReference type="Pfam" id="PF08545">
    <property type="entry name" value="ACP_syn_III"/>
    <property type="match status" value="1"/>
</dbReference>
<keyword evidence="7" id="KW-1185">Reference proteome</keyword>
<dbReference type="Gene3D" id="3.40.47.10">
    <property type="match status" value="1"/>
</dbReference>
<dbReference type="PANTHER" id="PTHR34069:SF2">
    <property type="entry name" value="BETA-KETOACYL-[ACYL-CARRIER-PROTEIN] SYNTHASE III"/>
    <property type="match status" value="1"/>
</dbReference>
<gene>
    <name evidence="6" type="ORF">AVW11_20655</name>
</gene>
<dbReference type="PANTHER" id="PTHR34069">
    <property type="entry name" value="3-OXOACYL-[ACYL-CARRIER-PROTEIN] SYNTHASE 3"/>
    <property type="match status" value="1"/>
</dbReference>
<evidence type="ECO:0000256" key="1">
    <source>
        <dbReference type="ARBA" id="ARBA00022490"/>
    </source>
</evidence>
<name>A0ABX3G076_9ACTN</name>
<dbReference type="Pfam" id="PF08541">
    <property type="entry name" value="ACP_syn_III_C"/>
    <property type="match status" value="1"/>
</dbReference>
<dbReference type="InterPro" id="IPR013747">
    <property type="entry name" value="ACP_syn_III_C"/>
</dbReference>
<accession>A0ABX3G076</accession>
<evidence type="ECO:0000313" key="6">
    <source>
        <dbReference type="EMBL" id="OLZ63436.1"/>
    </source>
</evidence>
<evidence type="ECO:0000256" key="3">
    <source>
        <dbReference type="ARBA" id="ARBA00023315"/>
    </source>
</evidence>
<comment type="caution">
    <text evidence="6">The sequence shown here is derived from an EMBL/GenBank/DDBJ whole genome shotgun (WGS) entry which is preliminary data.</text>
</comment>
<dbReference type="EMBL" id="MQUR01000049">
    <property type="protein sequence ID" value="OLZ63436.1"/>
    <property type="molecule type" value="Genomic_DNA"/>
</dbReference>
<evidence type="ECO:0000313" key="7">
    <source>
        <dbReference type="Proteomes" id="UP000187151"/>
    </source>
</evidence>
<reference evidence="6 7" key="1">
    <citation type="submission" date="2016-01" db="EMBL/GenBank/DDBJ databases">
        <title>Streptomyces amritsarensis strain MTCC 11845 genome sequencing and assembly.</title>
        <authorList>
            <person name="Sharma D."/>
            <person name="Nair G.R."/>
            <person name="Kaur G."/>
            <person name="Manhas R.K."/>
            <person name="Mayilraj S."/>
        </authorList>
    </citation>
    <scope>NUCLEOTIDE SEQUENCE [LARGE SCALE GENOMIC DNA]</scope>
    <source>
        <strain evidence="6 7">MTCC 11845</strain>
    </source>
</reference>
<organism evidence="6 7">
    <name type="scientific">Streptomyces amritsarensis</name>
    <dbReference type="NCBI Taxonomy" id="681158"/>
    <lineage>
        <taxon>Bacteria</taxon>
        <taxon>Bacillati</taxon>
        <taxon>Actinomycetota</taxon>
        <taxon>Actinomycetes</taxon>
        <taxon>Kitasatosporales</taxon>
        <taxon>Streptomycetaceae</taxon>
        <taxon>Streptomyces</taxon>
    </lineage>
</organism>
<evidence type="ECO:0000259" key="5">
    <source>
        <dbReference type="Pfam" id="PF08545"/>
    </source>
</evidence>
<keyword evidence="1" id="KW-0963">Cytoplasm</keyword>
<evidence type="ECO:0000256" key="2">
    <source>
        <dbReference type="ARBA" id="ARBA00022679"/>
    </source>
</evidence>
<feature type="domain" description="Beta-ketoacyl-[acyl-carrier-protein] synthase III C-terminal" evidence="4">
    <location>
        <begin position="235"/>
        <end position="321"/>
    </location>
</feature>
<keyword evidence="3" id="KW-0012">Acyltransferase</keyword>
<sequence>MTGMVLAGLGCWLPPTVVANTDLMNTEMDSFVRRRIGVVSRHRISQGAATVHLAAEAARLAMHAAAVNAVDTLILATTTPDRLCPAGAPEVASRLGLTGIPAFDINAGCSGFLYALQLARGLLATSAGTVLVVGAESASTMVNPADPSTAPIFGDGAGAAVVRRAEQGEDSTFGPTAWGSDGTLADAIAIPAGGSRQRVPAPGRGDADLFLHLRGPEVLRNAVRRMKSAATEAAEAAGWTLDDVDLLITHQANATISTALAAALPFPRERMPSNIHRVGNTAAASVPILLAEAAAQGLLAQGNRLLLTAFGSGLSWAATTALWPCVASLTAYQKETTP</sequence>
<keyword evidence="2" id="KW-0808">Transferase</keyword>
<dbReference type="CDD" id="cd00830">
    <property type="entry name" value="KAS_III"/>
    <property type="match status" value="1"/>
</dbReference>
<feature type="domain" description="Beta-ketoacyl-[acyl-carrier-protein] synthase III N-terminal" evidence="5">
    <location>
        <begin position="103"/>
        <end position="182"/>
    </location>
</feature>
<dbReference type="InterPro" id="IPR013751">
    <property type="entry name" value="ACP_syn_III_N"/>
</dbReference>
<dbReference type="InterPro" id="IPR016039">
    <property type="entry name" value="Thiolase-like"/>
</dbReference>
<protein>
    <submittedName>
        <fullName evidence="6">3-oxoacyl-ACP synthase</fullName>
    </submittedName>
</protein>
<dbReference type="SUPFAM" id="SSF53901">
    <property type="entry name" value="Thiolase-like"/>
    <property type="match status" value="1"/>
</dbReference>